<protein>
    <submittedName>
        <fullName evidence="1">Uncharacterized protein</fullName>
    </submittedName>
</protein>
<dbReference type="EMBL" id="LXQA010873374">
    <property type="protein sequence ID" value="MCI75013.1"/>
    <property type="molecule type" value="Genomic_DNA"/>
</dbReference>
<evidence type="ECO:0000313" key="2">
    <source>
        <dbReference type="Proteomes" id="UP000265520"/>
    </source>
</evidence>
<dbReference type="Proteomes" id="UP000265520">
    <property type="component" value="Unassembled WGS sequence"/>
</dbReference>
<name>A0A392UMZ6_9FABA</name>
<keyword evidence="2" id="KW-1185">Reference proteome</keyword>
<proteinExistence type="predicted"/>
<reference evidence="1 2" key="1">
    <citation type="journal article" date="2018" name="Front. Plant Sci.">
        <title>Red Clover (Trifolium pratense) and Zigzag Clover (T. medium) - A Picture of Genomic Similarities and Differences.</title>
        <authorList>
            <person name="Dluhosova J."/>
            <person name="Istvanek J."/>
            <person name="Nedelnik J."/>
            <person name="Repkova J."/>
        </authorList>
    </citation>
    <scope>NUCLEOTIDE SEQUENCE [LARGE SCALE GENOMIC DNA]</scope>
    <source>
        <strain evidence="2">cv. 10/8</strain>
        <tissue evidence="1">Leaf</tissue>
    </source>
</reference>
<feature type="non-terminal residue" evidence="1">
    <location>
        <position position="1"/>
    </location>
</feature>
<comment type="caution">
    <text evidence="1">The sequence shown here is derived from an EMBL/GenBank/DDBJ whole genome shotgun (WGS) entry which is preliminary data.</text>
</comment>
<organism evidence="1 2">
    <name type="scientific">Trifolium medium</name>
    <dbReference type="NCBI Taxonomy" id="97028"/>
    <lineage>
        <taxon>Eukaryota</taxon>
        <taxon>Viridiplantae</taxon>
        <taxon>Streptophyta</taxon>
        <taxon>Embryophyta</taxon>
        <taxon>Tracheophyta</taxon>
        <taxon>Spermatophyta</taxon>
        <taxon>Magnoliopsida</taxon>
        <taxon>eudicotyledons</taxon>
        <taxon>Gunneridae</taxon>
        <taxon>Pentapetalae</taxon>
        <taxon>rosids</taxon>
        <taxon>fabids</taxon>
        <taxon>Fabales</taxon>
        <taxon>Fabaceae</taxon>
        <taxon>Papilionoideae</taxon>
        <taxon>50 kb inversion clade</taxon>
        <taxon>NPAAA clade</taxon>
        <taxon>Hologalegina</taxon>
        <taxon>IRL clade</taxon>
        <taxon>Trifolieae</taxon>
        <taxon>Trifolium</taxon>
    </lineage>
</organism>
<evidence type="ECO:0000313" key="1">
    <source>
        <dbReference type="EMBL" id="MCI75013.1"/>
    </source>
</evidence>
<dbReference type="AlphaFoldDB" id="A0A392UMZ6"/>
<sequence length="49" mass="4944">ASRRVAPSRSSSSRSSSSLSISLFISSSMGISVLNDDAPVSMGITASVP</sequence>
<accession>A0A392UMZ6</accession>